<dbReference type="EMBL" id="LAIR01000002">
    <property type="protein sequence ID" value="KNX37606.1"/>
    <property type="molecule type" value="Genomic_DNA"/>
</dbReference>
<organism evidence="1 2">
    <name type="scientific">Luteipulveratus halotolerans</name>
    <dbReference type="NCBI Taxonomy" id="1631356"/>
    <lineage>
        <taxon>Bacteria</taxon>
        <taxon>Bacillati</taxon>
        <taxon>Actinomycetota</taxon>
        <taxon>Actinomycetes</taxon>
        <taxon>Micrococcales</taxon>
        <taxon>Dermacoccaceae</taxon>
        <taxon>Luteipulveratus</taxon>
    </lineage>
</organism>
<name>A0A0L6CII3_9MICO</name>
<sequence length="159" mass="16788">MPAGGMTVKGTGYTFVVKKGFIDAKGKVPGASSVDTMVLNTLDKDGFADNINVVHQTGASGASLSLLETAAKTQLEAAGATGYKVLPRTTVAGTEASHITANVKRADAQGKTQRYLVDQLYILRGDKSYVVTFSFNENATQATRDALINPTVASWKWTA</sequence>
<gene>
    <name evidence="1" type="ORF">VV01_11345</name>
</gene>
<protein>
    <recommendedName>
        <fullName evidence="3">PsbP C-terminal domain-containing protein</fullName>
    </recommendedName>
</protein>
<dbReference type="AlphaFoldDB" id="A0A0L6CII3"/>
<dbReference type="PATRIC" id="fig|1631356.3.peg.2218"/>
<evidence type="ECO:0008006" key="3">
    <source>
        <dbReference type="Google" id="ProtNLM"/>
    </source>
</evidence>
<comment type="caution">
    <text evidence="1">The sequence shown here is derived from an EMBL/GenBank/DDBJ whole genome shotgun (WGS) entry which is preliminary data.</text>
</comment>
<dbReference type="Proteomes" id="UP000037397">
    <property type="component" value="Unassembled WGS sequence"/>
</dbReference>
<evidence type="ECO:0000313" key="2">
    <source>
        <dbReference type="Proteomes" id="UP000037397"/>
    </source>
</evidence>
<dbReference type="Gene3D" id="3.40.1000.10">
    <property type="entry name" value="Mog1/PsbP, alpha/beta/alpha sandwich"/>
    <property type="match status" value="1"/>
</dbReference>
<keyword evidence="2" id="KW-1185">Reference proteome</keyword>
<proteinExistence type="predicted"/>
<evidence type="ECO:0000313" key="1">
    <source>
        <dbReference type="EMBL" id="KNX37606.1"/>
    </source>
</evidence>
<accession>A0A0L6CII3</accession>
<reference evidence="2" key="1">
    <citation type="submission" date="2015-03" db="EMBL/GenBank/DDBJ databases">
        <title>Luteipulveratus halotolerans sp. nov., a novel actinobacterium (Dermacoccaceae) from Sarawak, Malaysia.</title>
        <authorList>
            <person name="Juboi H."/>
            <person name="Basik A."/>
            <person name="Shamsul S.S."/>
            <person name="Arnold P."/>
            <person name="Schmitt E.K."/>
            <person name="Sanglier J.-J."/>
            <person name="Yeo T."/>
        </authorList>
    </citation>
    <scope>NUCLEOTIDE SEQUENCE [LARGE SCALE GENOMIC DNA]</scope>
    <source>
        <strain evidence="2">C296001</strain>
    </source>
</reference>